<feature type="domain" description="MoaB/Mog" evidence="3">
    <location>
        <begin position="5"/>
        <end position="149"/>
    </location>
</feature>
<evidence type="ECO:0000313" key="5">
    <source>
        <dbReference type="Proteomes" id="UP000000211"/>
    </source>
</evidence>
<dbReference type="InterPro" id="IPR051920">
    <property type="entry name" value="MPT_Adenylyltrnsfr/MoaC-Rel"/>
</dbReference>
<comment type="pathway">
    <text evidence="1">Cofactor biosynthesis; molybdopterin biosynthesis.</text>
</comment>
<dbReference type="AlphaFoldDB" id="K7QWL0"/>
<dbReference type="InterPro" id="IPR036425">
    <property type="entry name" value="MoaB/Mog-like_dom_sf"/>
</dbReference>
<dbReference type="PATRIC" id="fig|751945.3.peg.2123"/>
<dbReference type="STRING" id="751945.Theos_2183"/>
<dbReference type="RefSeq" id="WP_016330347.1">
    <property type="nucleotide sequence ID" value="NC_019386.1"/>
</dbReference>
<dbReference type="PANTHER" id="PTHR43764">
    <property type="entry name" value="MOLYBDENUM COFACTOR BIOSYNTHESIS"/>
    <property type="match status" value="1"/>
</dbReference>
<dbReference type="Proteomes" id="UP000000211">
    <property type="component" value="Chromosome"/>
</dbReference>
<accession>K7QWL0</accession>
<name>K7QWL0_THEOS</name>
<gene>
    <name evidence="4" type="ORF">Theos_2183</name>
</gene>
<dbReference type="InterPro" id="IPR001453">
    <property type="entry name" value="MoaB/Mog_dom"/>
</dbReference>
<dbReference type="SMART" id="SM00852">
    <property type="entry name" value="MoCF_biosynth"/>
    <property type="match status" value="1"/>
</dbReference>
<evidence type="ECO:0000259" key="3">
    <source>
        <dbReference type="SMART" id="SM00852"/>
    </source>
</evidence>
<dbReference type="UniPathway" id="UPA00344"/>
<dbReference type="Pfam" id="PF00994">
    <property type="entry name" value="MoCF_biosynth"/>
    <property type="match status" value="1"/>
</dbReference>
<evidence type="ECO:0000256" key="2">
    <source>
        <dbReference type="ARBA" id="ARBA00023150"/>
    </source>
</evidence>
<dbReference type="OrthoDB" id="9784492at2"/>
<dbReference type="InterPro" id="IPR008284">
    <property type="entry name" value="MoCF_biosynth_CS"/>
</dbReference>
<sequence length="164" mass="17899">MFRVGILTVSDKGARGERADTTHLALREALEGGPYQVVAYEIVPDEPPLIKKVLRLWADREGLDLILTNGGTGLSPRDRTPEATREVLEREVPGLPELMRLRGLEKTPMAALSRGVAGVRGKTLIVNLPGSPRGARESLEALLPLLPHALSLLTGKPWREGHHE</sequence>
<dbReference type="eggNOG" id="COG0521">
    <property type="taxonomic scope" value="Bacteria"/>
</dbReference>
<dbReference type="PANTHER" id="PTHR43764:SF1">
    <property type="entry name" value="MOLYBDOPTERIN MOLYBDOTRANSFERASE"/>
    <property type="match status" value="1"/>
</dbReference>
<protein>
    <submittedName>
        <fullName evidence="4">Molybdenum cofactor synthesis domain protein</fullName>
    </submittedName>
</protein>
<dbReference type="SUPFAM" id="SSF53218">
    <property type="entry name" value="Molybdenum cofactor biosynthesis proteins"/>
    <property type="match status" value="1"/>
</dbReference>
<dbReference type="Gene3D" id="3.40.980.10">
    <property type="entry name" value="MoaB/Mog-like domain"/>
    <property type="match status" value="1"/>
</dbReference>
<dbReference type="NCBIfam" id="TIGR00177">
    <property type="entry name" value="molyb_syn"/>
    <property type="match status" value="1"/>
</dbReference>
<dbReference type="GO" id="GO:0006777">
    <property type="term" value="P:Mo-molybdopterin cofactor biosynthetic process"/>
    <property type="evidence" value="ECO:0007669"/>
    <property type="project" value="UniProtKB-KW"/>
</dbReference>
<keyword evidence="5" id="KW-1185">Reference proteome</keyword>
<dbReference type="PROSITE" id="PS01078">
    <property type="entry name" value="MOCF_BIOSYNTHESIS_1"/>
    <property type="match status" value="1"/>
</dbReference>
<proteinExistence type="predicted"/>
<dbReference type="HOGENOM" id="CLU_077358_1_1_0"/>
<organism evidence="4 5">
    <name type="scientific">Thermus oshimai JL-2</name>
    <dbReference type="NCBI Taxonomy" id="751945"/>
    <lineage>
        <taxon>Bacteria</taxon>
        <taxon>Thermotogati</taxon>
        <taxon>Deinococcota</taxon>
        <taxon>Deinococci</taxon>
        <taxon>Thermales</taxon>
        <taxon>Thermaceae</taxon>
        <taxon>Thermus</taxon>
    </lineage>
</organism>
<evidence type="ECO:0000313" key="4">
    <source>
        <dbReference type="EMBL" id="AFV77176.1"/>
    </source>
</evidence>
<dbReference type="CDD" id="cd00886">
    <property type="entry name" value="MogA_MoaB"/>
    <property type="match status" value="1"/>
</dbReference>
<keyword evidence="2" id="KW-0501">Molybdenum cofactor biosynthesis</keyword>
<dbReference type="KEGG" id="tos:Theos_2183"/>
<evidence type="ECO:0000256" key="1">
    <source>
        <dbReference type="ARBA" id="ARBA00005046"/>
    </source>
</evidence>
<dbReference type="EMBL" id="CP003249">
    <property type="protein sequence ID" value="AFV77176.1"/>
    <property type="molecule type" value="Genomic_DNA"/>
</dbReference>
<reference evidence="4 5" key="1">
    <citation type="journal article" date="2013" name="Genome Announc.">
        <title>Whole Genome Sequencing of Thermus oshimai JL-2 and Thermus thermophilus JL-18, Incomplete Denitrifiers from the United States Great Basin.</title>
        <authorList>
            <person name="Murugapiran S.K."/>
            <person name="Huntemann M."/>
            <person name="Wei C.L."/>
            <person name="Han J."/>
            <person name="Detter J.C."/>
            <person name="Han C.S."/>
            <person name="Erkkila T.H."/>
            <person name="Teshima H."/>
            <person name="Chen A."/>
            <person name="Kyrpides N."/>
            <person name="Mavrommatis K."/>
            <person name="Markowitz V."/>
            <person name="Szeto E."/>
            <person name="Ivanova N."/>
            <person name="Pagani I."/>
            <person name="Lam J."/>
            <person name="McDonald A.I."/>
            <person name="Dodsworth J.A."/>
            <person name="Pati A."/>
            <person name="Goodwin L."/>
            <person name="Peters L."/>
            <person name="Pitluck S."/>
            <person name="Woyke T."/>
            <person name="Hedlund B.P."/>
        </authorList>
    </citation>
    <scope>NUCLEOTIDE SEQUENCE</scope>
    <source>
        <strain evidence="4 5">JL-2</strain>
    </source>
</reference>